<dbReference type="EC" id="5.6.2.4" evidence="7"/>
<proteinExistence type="inferred from homology"/>
<dbReference type="GeneID" id="72008684"/>
<evidence type="ECO:0000256" key="4">
    <source>
        <dbReference type="ARBA" id="ARBA00023125"/>
    </source>
</evidence>
<dbReference type="GO" id="GO:0016787">
    <property type="term" value="F:hydrolase activity"/>
    <property type="evidence" value="ECO:0007669"/>
    <property type="project" value="UniProtKB-KW"/>
</dbReference>
<evidence type="ECO:0000256" key="6">
    <source>
        <dbReference type="ARBA" id="ARBA00034617"/>
    </source>
</evidence>
<protein>
    <recommendedName>
        <fullName evidence="7">DNA 3'-5' helicase</fullName>
        <ecNumber evidence="7">5.6.2.4</ecNumber>
    </recommendedName>
</protein>
<keyword evidence="3" id="KW-0067">ATP-binding</keyword>
<dbReference type="EMBL" id="JADCUA010000026">
    <property type="protein sequence ID" value="KAH9831463.1"/>
    <property type="molecule type" value="Genomic_DNA"/>
</dbReference>
<dbReference type="PANTHER" id="PTHR13710:SF105">
    <property type="entry name" value="ATP-DEPENDENT DNA HELICASE Q1"/>
    <property type="match status" value="1"/>
</dbReference>
<feature type="region of interest" description="Disordered" evidence="8">
    <location>
        <begin position="1"/>
        <end position="28"/>
    </location>
</feature>
<feature type="domain" description="Helicase ATP-binding" evidence="9">
    <location>
        <begin position="57"/>
        <end position="234"/>
    </location>
</feature>
<evidence type="ECO:0000259" key="9">
    <source>
        <dbReference type="PROSITE" id="PS51192"/>
    </source>
</evidence>
<evidence type="ECO:0000256" key="8">
    <source>
        <dbReference type="SAM" id="MobiDB-lite"/>
    </source>
</evidence>
<dbReference type="Proteomes" id="UP000814176">
    <property type="component" value="Unassembled WGS sequence"/>
</dbReference>
<evidence type="ECO:0000256" key="5">
    <source>
        <dbReference type="ARBA" id="ARBA00023235"/>
    </source>
</evidence>
<evidence type="ECO:0000313" key="11">
    <source>
        <dbReference type="EMBL" id="KAH9831463.1"/>
    </source>
</evidence>
<keyword evidence="12" id="KW-1185">Reference proteome</keyword>
<evidence type="ECO:0000259" key="10">
    <source>
        <dbReference type="PROSITE" id="PS51194"/>
    </source>
</evidence>
<evidence type="ECO:0000313" key="12">
    <source>
        <dbReference type="Proteomes" id="UP000814176"/>
    </source>
</evidence>
<feature type="compositionally biased region" description="Basic residues" evidence="8">
    <location>
        <begin position="1"/>
        <end position="14"/>
    </location>
</feature>
<keyword evidence="11" id="KW-0378">Hydrolase</keyword>
<feature type="region of interest" description="Disordered" evidence="8">
    <location>
        <begin position="634"/>
        <end position="663"/>
    </location>
</feature>
<evidence type="ECO:0000256" key="3">
    <source>
        <dbReference type="ARBA" id="ARBA00022840"/>
    </source>
</evidence>
<organism evidence="11 12">
    <name type="scientific">Rhodofomes roseus</name>
    <dbReference type="NCBI Taxonomy" id="34475"/>
    <lineage>
        <taxon>Eukaryota</taxon>
        <taxon>Fungi</taxon>
        <taxon>Dikarya</taxon>
        <taxon>Basidiomycota</taxon>
        <taxon>Agaricomycotina</taxon>
        <taxon>Agaricomycetes</taxon>
        <taxon>Polyporales</taxon>
        <taxon>Rhodofomes</taxon>
    </lineage>
</organism>
<keyword evidence="5" id="KW-0413">Isomerase</keyword>
<dbReference type="InterPro" id="IPR011545">
    <property type="entry name" value="DEAD/DEAH_box_helicase_dom"/>
</dbReference>
<dbReference type="PANTHER" id="PTHR13710">
    <property type="entry name" value="DNA HELICASE RECQ FAMILY MEMBER"/>
    <property type="match status" value="1"/>
</dbReference>
<dbReference type="Gene3D" id="3.40.50.300">
    <property type="entry name" value="P-loop containing nucleotide triphosphate hydrolases"/>
    <property type="match status" value="2"/>
</dbReference>
<accession>A0ABQ8K4C2</accession>
<dbReference type="PROSITE" id="PS51192">
    <property type="entry name" value="HELICASE_ATP_BIND_1"/>
    <property type="match status" value="1"/>
</dbReference>
<dbReference type="PROSITE" id="PS51194">
    <property type="entry name" value="HELICASE_CTER"/>
    <property type="match status" value="1"/>
</dbReference>
<dbReference type="SUPFAM" id="SSF52540">
    <property type="entry name" value="P-loop containing nucleoside triphosphate hydrolases"/>
    <property type="match status" value="1"/>
</dbReference>
<dbReference type="Pfam" id="PF00270">
    <property type="entry name" value="DEAD"/>
    <property type="match status" value="1"/>
</dbReference>
<comment type="caution">
    <text evidence="11">The sequence shown here is derived from an EMBL/GenBank/DDBJ whole genome shotgun (WGS) entry which is preliminary data.</text>
</comment>
<evidence type="ECO:0000256" key="2">
    <source>
        <dbReference type="ARBA" id="ARBA00022741"/>
    </source>
</evidence>
<name>A0ABQ8K4C2_9APHY</name>
<comment type="similarity">
    <text evidence="1">Belongs to the helicase family. RecQ subfamily.</text>
</comment>
<dbReference type="RefSeq" id="XP_047774590.1">
    <property type="nucleotide sequence ID" value="XM_047927952.1"/>
</dbReference>
<evidence type="ECO:0000256" key="1">
    <source>
        <dbReference type="ARBA" id="ARBA00005446"/>
    </source>
</evidence>
<dbReference type="InterPro" id="IPR014001">
    <property type="entry name" value="Helicase_ATP-bd"/>
</dbReference>
<dbReference type="SMART" id="SM00490">
    <property type="entry name" value="HELICc"/>
    <property type="match status" value="1"/>
</dbReference>
<sequence length="708" mass="78021">MARLQKKSSRRRWVAARPDRPSGFQRHPLSAEDVSKMHTLFEEAYGWPAREFQMEGIRAQLEGVDMMIQAPTGAGKTAVVAGAHLWPTDMRKVTIMVSPLLSLEDEMVKTFKDHFGLNAVAVSSKNGSCSPMVVKRILALEYQVILASPEMLQSRTFVSRVLRNSKFTRHILSMVIDEAHCVSHWGADFRKKYASLGVIRAFLPRGTPVIALTATLTARVRRDIHSKLHFPKGGSRFVNFGNDCPNVALVVRAAEHPLKSFEDLDFVIPPSAVHPEDIPKTWIYVDNINTGTEIIDFLTDRLEARTMHRRPEGPLPAGLIRPFNATLSSEYRTAAMSAFRDGSIRILVCTEAAGMGCDIPDIDIVVQWKLPTTFSNFVQHAGRVARGRGRSGLAVLIVERSAYSIDLTFATGPATGRGQTDAVTQRDLPLGGKVKSVVRGRKKKNLNSAPQAKAPKQYADAHGVNRGGTSHKDDSPTAEQPRLDTEALDEGLLVFVQSVRCRRRIWADAFESPLSAPAGPCCDICEPSLLDRTRPGMVQRAQKGKRIARGLPDVEAQVKLCEWRDAVYERDHAGRLYDSMAILDDGLIERIVTSGDLPKETLTSMLKPSWLWWDKHGDELIAYITALSIEFTPKPGKKTKQASAPVVTTDSGPPPLPEPVRTAGMKRTAVSADIDSTSTADPGDADQLLNERDVALATFKLMAQPHLV</sequence>
<dbReference type="InterPro" id="IPR027417">
    <property type="entry name" value="P-loop_NTPase"/>
</dbReference>
<reference evidence="11 12" key="1">
    <citation type="journal article" date="2021" name="Environ. Microbiol.">
        <title>Gene family expansions and transcriptome signatures uncover fungal adaptations to wood decay.</title>
        <authorList>
            <person name="Hage H."/>
            <person name="Miyauchi S."/>
            <person name="Viragh M."/>
            <person name="Drula E."/>
            <person name="Min B."/>
            <person name="Chaduli D."/>
            <person name="Navarro D."/>
            <person name="Favel A."/>
            <person name="Norest M."/>
            <person name="Lesage-Meessen L."/>
            <person name="Balint B."/>
            <person name="Merenyi Z."/>
            <person name="de Eugenio L."/>
            <person name="Morin E."/>
            <person name="Martinez A.T."/>
            <person name="Baldrian P."/>
            <person name="Stursova M."/>
            <person name="Martinez M.J."/>
            <person name="Novotny C."/>
            <person name="Magnuson J.K."/>
            <person name="Spatafora J.W."/>
            <person name="Maurice S."/>
            <person name="Pangilinan J."/>
            <person name="Andreopoulos W."/>
            <person name="LaButti K."/>
            <person name="Hundley H."/>
            <person name="Na H."/>
            <person name="Kuo A."/>
            <person name="Barry K."/>
            <person name="Lipzen A."/>
            <person name="Henrissat B."/>
            <person name="Riley R."/>
            <person name="Ahrendt S."/>
            <person name="Nagy L.G."/>
            <person name="Grigoriev I.V."/>
            <person name="Martin F."/>
            <person name="Rosso M.N."/>
        </authorList>
    </citation>
    <scope>NUCLEOTIDE SEQUENCE [LARGE SCALE GENOMIC DNA]</scope>
    <source>
        <strain evidence="11 12">CIRM-BRFM 1785</strain>
    </source>
</reference>
<feature type="region of interest" description="Disordered" evidence="8">
    <location>
        <begin position="439"/>
        <end position="483"/>
    </location>
</feature>
<dbReference type="SMART" id="SM00487">
    <property type="entry name" value="DEXDc"/>
    <property type="match status" value="1"/>
</dbReference>
<feature type="domain" description="Helicase C-terminal" evidence="10">
    <location>
        <begin position="260"/>
        <end position="429"/>
    </location>
</feature>
<dbReference type="InterPro" id="IPR001650">
    <property type="entry name" value="Helicase_C-like"/>
</dbReference>
<keyword evidence="2" id="KW-0547">Nucleotide-binding</keyword>
<dbReference type="Pfam" id="PF00271">
    <property type="entry name" value="Helicase_C"/>
    <property type="match status" value="1"/>
</dbReference>
<evidence type="ECO:0000256" key="7">
    <source>
        <dbReference type="ARBA" id="ARBA00034808"/>
    </source>
</evidence>
<gene>
    <name evidence="11" type="ORF">C8Q71DRAFT_861825</name>
</gene>
<comment type="catalytic activity">
    <reaction evidence="6">
        <text>Couples ATP hydrolysis with the unwinding of duplex DNA by translocating in the 3'-5' direction.</text>
        <dbReference type="EC" id="5.6.2.4"/>
    </reaction>
</comment>
<feature type="compositionally biased region" description="Basic and acidic residues" evidence="8">
    <location>
        <begin position="470"/>
        <end position="483"/>
    </location>
</feature>
<keyword evidence="4" id="KW-0238">DNA-binding</keyword>